<dbReference type="SMART" id="SM00155">
    <property type="entry name" value="PLDc"/>
    <property type="match status" value="2"/>
</dbReference>
<dbReference type="GO" id="GO:0005886">
    <property type="term" value="C:plasma membrane"/>
    <property type="evidence" value="ECO:0007669"/>
    <property type="project" value="UniProtKB-SubCell"/>
</dbReference>
<evidence type="ECO:0000256" key="13">
    <source>
        <dbReference type="SAM" id="Phobius"/>
    </source>
</evidence>
<dbReference type="AlphaFoldDB" id="A0A5R8KE61"/>
<keyword evidence="5 13" id="KW-0812">Transmembrane</keyword>
<evidence type="ECO:0000256" key="4">
    <source>
        <dbReference type="ARBA" id="ARBA00022679"/>
    </source>
</evidence>
<dbReference type="Proteomes" id="UP000306196">
    <property type="component" value="Unassembled WGS sequence"/>
</dbReference>
<dbReference type="SUPFAM" id="SSF56024">
    <property type="entry name" value="Phospholipase D/nuclease"/>
    <property type="match status" value="2"/>
</dbReference>
<dbReference type="PANTHER" id="PTHR21248">
    <property type="entry name" value="CARDIOLIPIN SYNTHASE"/>
    <property type="match status" value="1"/>
</dbReference>
<keyword evidence="16" id="KW-1185">Reference proteome</keyword>
<dbReference type="EC" id="2.7.8.-" evidence="12"/>
<dbReference type="CDD" id="cd09157">
    <property type="entry name" value="PLDc_CLS_unchar2_1"/>
    <property type="match status" value="1"/>
</dbReference>
<evidence type="ECO:0000256" key="10">
    <source>
        <dbReference type="ARBA" id="ARBA00023209"/>
    </source>
</evidence>
<gene>
    <name evidence="15" type="primary">cls</name>
    <name evidence="15" type="ORF">FEM03_12710</name>
</gene>
<organism evidence="15 16">
    <name type="scientific">Phragmitibacter flavus</name>
    <dbReference type="NCBI Taxonomy" id="2576071"/>
    <lineage>
        <taxon>Bacteria</taxon>
        <taxon>Pseudomonadati</taxon>
        <taxon>Verrucomicrobiota</taxon>
        <taxon>Verrucomicrobiia</taxon>
        <taxon>Verrucomicrobiales</taxon>
        <taxon>Verrucomicrobiaceae</taxon>
        <taxon>Phragmitibacter</taxon>
    </lineage>
</organism>
<reference evidence="15 16" key="1">
    <citation type="submission" date="2019-05" db="EMBL/GenBank/DDBJ databases">
        <title>Verrucobacter flavum gen. nov., sp. nov. a new member of the family Verrucomicrobiaceae.</title>
        <authorList>
            <person name="Szuroczki S."/>
            <person name="Abbaszade G."/>
            <person name="Szabo A."/>
            <person name="Felfoldi T."/>
            <person name="Schumann P."/>
            <person name="Boka K."/>
            <person name="Keki Z."/>
            <person name="Toumi M."/>
            <person name="Toth E."/>
        </authorList>
    </citation>
    <scope>NUCLEOTIDE SEQUENCE [LARGE SCALE GENOMIC DNA]</scope>
    <source>
        <strain evidence="15 16">MG-N-17</strain>
    </source>
</reference>
<dbReference type="EMBL" id="VAUV01000008">
    <property type="protein sequence ID" value="TLD70573.1"/>
    <property type="molecule type" value="Genomic_DNA"/>
</dbReference>
<evidence type="ECO:0000313" key="15">
    <source>
        <dbReference type="EMBL" id="TLD70573.1"/>
    </source>
</evidence>
<dbReference type="InterPro" id="IPR027379">
    <property type="entry name" value="CLS_N"/>
</dbReference>
<dbReference type="PANTHER" id="PTHR21248:SF22">
    <property type="entry name" value="PHOSPHOLIPASE D"/>
    <property type="match status" value="1"/>
</dbReference>
<name>A0A5R8KE61_9BACT</name>
<evidence type="ECO:0000256" key="11">
    <source>
        <dbReference type="ARBA" id="ARBA00023264"/>
    </source>
</evidence>
<keyword evidence="3" id="KW-0444">Lipid biosynthesis</keyword>
<feature type="transmembrane region" description="Helical" evidence="13">
    <location>
        <begin position="36"/>
        <end position="57"/>
    </location>
</feature>
<dbReference type="GO" id="GO:0032049">
    <property type="term" value="P:cardiolipin biosynthetic process"/>
    <property type="evidence" value="ECO:0007669"/>
    <property type="project" value="UniProtKB-UniRule"/>
</dbReference>
<evidence type="ECO:0000256" key="5">
    <source>
        <dbReference type="ARBA" id="ARBA00022692"/>
    </source>
</evidence>
<evidence type="ECO:0000256" key="7">
    <source>
        <dbReference type="ARBA" id="ARBA00022989"/>
    </source>
</evidence>
<keyword evidence="2" id="KW-1003">Cell membrane</keyword>
<dbReference type="NCBIfam" id="TIGR04265">
    <property type="entry name" value="bac_cardiolipin"/>
    <property type="match status" value="1"/>
</dbReference>
<keyword evidence="11" id="KW-1208">Phospholipid metabolism</keyword>
<evidence type="ECO:0000256" key="9">
    <source>
        <dbReference type="ARBA" id="ARBA00023136"/>
    </source>
</evidence>
<accession>A0A5R8KE61</accession>
<protein>
    <recommendedName>
        <fullName evidence="12">Cardiolipin synthase</fullName>
        <ecNumber evidence="12">2.7.8.-</ecNumber>
    </recommendedName>
</protein>
<evidence type="ECO:0000256" key="12">
    <source>
        <dbReference type="NCBIfam" id="TIGR04265"/>
    </source>
</evidence>
<keyword evidence="8" id="KW-0443">Lipid metabolism</keyword>
<dbReference type="InterPro" id="IPR022924">
    <property type="entry name" value="Cardiolipin_synthase"/>
</dbReference>
<comment type="subcellular location">
    <subcellularLocation>
        <location evidence="1">Cell membrane</location>
        <topology evidence="1">Multi-pass membrane protein</topology>
    </subcellularLocation>
</comment>
<evidence type="ECO:0000313" key="16">
    <source>
        <dbReference type="Proteomes" id="UP000306196"/>
    </source>
</evidence>
<dbReference type="Gene3D" id="3.30.870.10">
    <property type="entry name" value="Endonuclease Chain A"/>
    <property type="match status" value="2"/>
</dbReference>
<keyword evidence="7 13" id="KW-1133">Transmembrane helix</keyword>
<dbReference type="GO" id="GO:0008808">
    <property type="term" value="F:cardiolipin synthase activity"/>
    <property type="evidence" value="ECO:0007669"/>
    <property type="project" value="UniProtKB-UniRule"/>
</dbReference>
<dbReference type="Pfam" id="PF13396">
    <property type="entry name" value="PLDc_N"/>
    <property type="match status" value="1"/>
</dbReference>
<dbReference type="InterPro" id="IPR025202">
    <property type="entry name" value="PLD-like_dom"/>
</dbReference>
<sequence length="507" mass="56717">MTVLSFVFRLAVVLSMAKVDPSMTLAEVWPILQHVWHWLVIAMAVSLVAVAFGHVLLRHRDARSAAFWAVIICFVPVVGAIFYVLFGINSLQRWGKRYHLEAEMGKGDVGAACPVNPWEMAPELTQMRGLAATLGRISRFGFTVGNRVTSLRNGDEAMFAMLDAIRAAETSVSLCSYIFEAKGIGAEFVEELSKAHERGVEVRVLVDDAGTRYSFPPVTRILRKRGVFAKRYMPLRFVLRILTMNLRNHRKILVVDGKVGFTGGMNIRQGNMLAANPSHPVQDMHFQVEGPVVRQLQRVFAEDWAFCAKEVLSGEKWYPALEPVGEVAAIGLPDGPDEDADVLIRTMLAAIGAAKEEIQIMTPYFLPNTRLTWALTLASLRGVRVSVITPSKNNIGFVQWASHTLYPELLRHGVQMFEATGHFDHSKFMVVDGAWSLIGSTNWDSRSLHLNYEFNLACFDDMLARDLGARFQESLECSVRITQKMLDEAPVLVRLRNGLARLFIPFL</sequence>
<keyword evidence="9 13" id="KW-0472">Membrane</keyword>
<keyword evidence="4" id="KW-0808">Transferase</keyword>
<keyword evidence="6" id="KW-0677">Repeat</keyword>
<comment type="caution">
    <text evidence="15">The sequence shown here is derived from an EMBL/GenBank/DDBJ whole genome shotgun (WGS) entry which is preliminary data.</text>
</comment>
<dbReference type="Pfam" id="PF13091">
    <property type="entry name" value="PLDc_2"/>
    <property type="match status" value="2"/>
</dbReference>
<feature type="domain" description="PLD phosphodiesterase" evidence="14">
    <location>
        <begin position="420"/>
        <end position="447"/>
    </location>
</feature>
<proteinExistence type="predicted"/>
<feature type="domain" description="PLD phosphodiesterase" evidence="14">
    <location>
        <begin position="244"/>
        <end position="271"/>
    </location>
</feature>
<evidence type="ECO:0000259" key="14">
    <source>
        <dbReference type="PROSITE" id="PS50035"/>
    </source>
</evidence>
<feature type="transmembrane region" description="Helical" evidence="13">
    <location>
        <begin position="66"/>
        <end position="86"/>
    </location>
</feature>
<evidence type="ECO:0000256" key="8">
    <source>
        <dbReference type="ARBA" id="ARBA00023098"/>
    </source>
</evidence>
<dbReference type="PROSITE" id="PS50035">
    <property type="entry name" value="PLD"/>
    <property type="match status" value="2"/>
</dbReference>
<dbReference type="InterPro" id="IPR001736">
    <property type="entry name" value="PLipase_D/transphosphatidylase"/>
</dbReference>
<evidence type="ECO:0000256" key="6">
    <source>
        <dbReference type="ARBA" id="ARBA00022737"/>
    </source>
</evidence>
<evidence type="ECO:0000256" key="2">
    <source>
        <dbReference type="ARBA" id="ARBA00022475"/>
    </source>
</evidence>
<evidence type="ECO:0000256" key="3">
    <source>
        <dbReference type="ARBA" id="ARBA00022516"/>
    </source>
</evidence>
<keyword evidence="10" id="KW-0594">Phospholipid biosynthesis</keyword>
<evidence type="ECO:0000256" key="1">
    <source>
        <dbReference type="ARBA" id="ARBA00004651"/>
    </source>
</evidence>